<keyword evidence="6 8" id="KW-0472">Membrane</keyword>
<evidence type="ECO:0000256" key="2">
    <source>
        <dbReference type="ARBA" id="ARBA00022475"/>
    </source>
</evidence>
<dbReference type="InterPro" id="IPR005548">
    <property type="entry name" value="Cell_div_FtsQ/DivIB_C"/>
</dbReference>
<feature type="domain" description="POTRA" evidence="9">
    <location>
        <begin position="52"/>
        <end position="120"/>
    </location>
</feature>
<evidence type="ECO:0000256" key="6">
    <source>
        <dbReference type="ARBA" id="ARBA00023136"/>
    </source>
</evidence>
<dbReference type="InterPro" id="IPR013685">
    <property type="entry name" value="POTRA_FtsQ_type"/>
</dbReference>
<dbReference type="PANTHER" id="PTHR37820:SF1">
    <property type="entry name" value="CELL DIVISION PROTEIN FTSQ"/>
    <property type="match status" value="1"/>
</dbReference>
<accession>A0ABS9WFV3</accession>
<keyword evidence="3" id="KW-0132">Cell division</keyword>
<dbReference type="InterPro" id="IPR034746">
    <property type="entry name" value="POTRA"/>
</dbReference>
<evidence type="ECO:0000256" key="5">
    <source>
        <dbReference type="ARBA" id="ARBA00022989"/>
    </source>
</evidence>
<dbReference type="InterPro" id="IPR050487">
    <property type="entry name" value="FtsQ_DivIB"/>
</dbReference>
<gene>
    <name evidence="10" type="ORF">LPT13_05145</name>
</gene>
<sequence length="277" mass="29711">MSSVRIGDMDRADRARRAREAARRSLIRVGVAVGVAAALLVGAGALYLSPAFTIEKVDVVGAEHLTSQDMAALASIPQGTTLLTVDTGAIERSIDRDAWVSGVTVNRVFPSTLQIVVTEREIAAVVEVAADDAATIQPWAIASDGMWLMPIPDRDSEVGQAIAPQIYEDAERVLHISGVPYGLVPEIGSYCTDVNVNNALAIVDGMTTDLADQVRKVSATDAESTLLTLDNGIEIAFGTADDIREKERICLKIMEENPGKVAYINVRVVDRPTWRAV</sequence>
<reference evidence="10" key="1">
    <citation type="submission" date="2021-11" db="EMBL/GenBank/DDBJ databases">
        <title>A Novel Adlercreutzia Species, isolated from a Allomyrina dichotoma larva feces.</title>
        <authorList>
            <person name="Suh M.K."/>
        </authorList>
    </citation>
    <scope>NUCLEOTIDE SEQUENCE</scope>
    <source>
        <strain evidence="10">JBNU-10</strain>
    </source>
</reference>
<comment type="subcellular location">
    <subcellularLocation>
        <location evidence="1">Membrane</location>
    </subcellularLocation>
</comment>
<protein>
    <submittedName>
        <fullName evidence="10">FtsQ-type POTRA domain-containing protein</fullName>
    </submittedName>
</protein>
<evidence type="ECO:0000256" key="7">
    <source>
        <dbReference type="ARBA" id="ARBA00023306"/>
    </source>
</evidence>
<evidence type="ECO:0000313" key="11">
    <source>
        <dbReference type="Proteomes" id="UP001430755"/>
    </source>
</evidence>
<dbReference type="Gene3D" id="3.10.20.310">
    <property type="entry name" value="membrane protein fhac"/>
    <property type="match status" value="1"/>
</dbReference>
<dbReference type="PANTHER" id="PTHR37820">
    <property type="entry name" value="CELL DIVISION PROTEIN DIVIB"/>
    <property type="match status" value="1"/>
</dbReference>
<organism evidence="10 11">
    <name type="scientific">Adlercreutzia faecimuris</name>
    <dbReference type="NCBI Taxonomy" id="2897341"/>
    <lineage>
        <taxon>Bacteria</taxon>
        <taxon>Bacillati</taxon>
        <taxon>Actinomycetota</taxon>
        <taxon>Coriobacteriia</taxon>
        <taxon>Eggerthellales</taxon>
        <taxon>Eggerthellaceae</taxon>
        <taxon>Adlercreutzia</taxon>
    </lineage>
</organism>
<keyword evidence="2" id="KW-1003">Cell membrane</keyword>
<dbReference type="PROSITE" id="PS51779">
    <property type="entry name" value="POTRA"/>
    <property type="match status" value="1"/>
</dbReference>
<evidence type="ECO:0000256" key="8">
    <source>
        <dbReference type="SAM" id="Phobius"/>
    </source>
</evidence>
<feature type="transmembrane region" description="Helical" evidence="8">
    <location>
        <begin position="26"/>
        <end position="48"/>
    </location>
</feature>
<keyword evidence="4 8" id="KW-0812">Transmembrane</keyword>
<comment type="caution">
    <text evidence="10">The sequence shown here is derived from an EMBL/GenBank/DDBJ whole genome shotgun (WGS) entry which is preliminary data.</text>
</comment>
<dbReference type="Proteomes" id="UP001430755">
    <property type="component" value="Unassembled WGS sequence"/>
</dbReference>
<keyword evidence="5 8" id="KW-1133">Transmembrane helix</keyword>
<evidence type="ECO:0000313" key="10">
    <source>
        <dbReference type="EMBL" id="MCI2241744.1"/>
    </source>
</evidence>
<proteinExistence type="predicted"/>
<dbReference type="Pfam" id="PF03799">
    <property type="entry name" value="FtsQ_DivIB_C"/>
    <property type="match status" value="1"/>
</dbReference>
<evidence type="ECO:0000256" key="1">
    <source>
        <dbReference type="ARBA" id="ARBA00004370"/>
    </source>
</evidence>
<dbReference type="Pfam" id="PF08478">
    <property type="entry name" value="POTRA_1"/>
    <property type="match status" value="1"/>
</dbReference>
<keyword evidence="7" id="KW-0131">Cell cycle</keyword>
<evidence type="ECO:0000259" key="9">
    <source>
        <dbReference type="PROSITE" id="PS51779"/>
    </source>
</evidence>
<dbReference type="RefSeq" id="WP_242164196.1">
    <property type="nucleotide sequence ID" value="NZ_JAJMLW010000001.1"/>
</dbReference>
<dbReference type="EMBL" id="JAJMLW010000001">
    <property type="protein sequence ID" value="MCI2241744.1"/>
    <property type="molecule type" value="Genomic_DNA"/>
</dbReference>
<evidence type="ECO:0000256" key="4">
    <source>
        <dbReference type="ARBA" id="ARBA00022692"/>
    </source>
</evidence>
<name>A0ABS9WFV3_9ACTN</name>
<evidence type="ECO:0000256" key="3">
    <source>
        <dbReference type="ARBA" id="ARBA00022618"/>
    </source>
</evidence>
<keyword evidence="11" id="KW-1185">Reference proteome</keyword>